<reference evidence="5 6" key="1">
    <citation type="submission" date="2019-02" db="EMBL/GenBank/DDBJ databases">
        <title>Draft genome sequence of Muricauda sp. 176CP4-71.</title>
        <authorList>
            <person name="Park J.-S."/>
        </authorList>
    </citation>
    <scope>NUCLEOTIDE SEQUENCE [LARGE SCALE GENOMIC DNA]</scope>
    <source>
        <strain evidence="5 6">176CP4-71</strain>
    </source>
</reference>
<organism evidence="5 6">
    <name type="scientific">Flagellimonas allohymeniacidonis</name>
    <dbReference type="NCBI Taxonomy" id="2517819"/>
    <lineage>
        <taxon>Bacteria</taxon>
        <taxon>Pseudomonadati</taxon>
        <taxon>Bacteroidota</taxon>
        <taxon>Flavobacteriia</taxon>
        <taxon>Flavobacteriales</taxon>
        <taxon>Flavobacteriaceae</taxon>
        <taxon>Flagellimonas</taxon>
    </lineage>
</organism>
<name>A0A4Q8QDW2_9FLAO</name>
<gene>
    <name evidence="5" type="ORF">EW142_01960</name>
</gene>
<dbReference type="PANTHER" id="PTHR39181:SF1">
    <property type="entry name" value="TYROSINE-PROTEIN PHOSPHATASE YWQE"/>
    <property type="match status" value="1"/>
</dbReference>
<evidence type="ECO:0000256" key="1">
    <source>
        <dbReference type="ARBA" id="ARBA00005750"/>
    </source>
</evidence>
<keyword evidence="3" id="KW-0378">Hydrolase</keyword>
<dbReference type="EC" id="3.1.3.48" evidence="2"/>
<dbReference type="SUPFAM" id="SSF89550">
    <property type="entry name" value="PHP domain-like"/>
    <property type="match status" value="1"/>
</dbReference>
<dbReference type="EMBL" id="SGIU01000001">
    <property type="protein sequence ID" value="TAI48591.1"/>
    <property type="molecule type" value="Genomic_DNA"/>
</dbReference>
<evidence type="ECO:0000256" key="3">
    <source>
        <dbReference type="ARBA" id="ARBA00022801"/>
    </source>
</evidence>
<dbReference type="RefSeq" id="WP_130608905.1">
    <property type="nucleotide sequence ID" value="NZ_SGIU01000001.1"/>
</dbReference>
<evidence type="ECO:0000313" key="5">
    <source>
        <dbReference type="EMBL" id="TAI48591.1"/>
    </source>
</evidence>
<dbReference type="InterPro" id="IPR016667">
    <property type="entry name" value="Caps_polysacc_synth_CpsB/CapC"/>
</dbReference>
<evidence type="ECO:0000256" key="4">
    <source>
        <dbReference type="ARBA" id="ARBA00051722"/>
    </source>
</evidence>
<sequence length="246" mass="28092">MFHFFERKVFLADYLHGLVDIHNHILPGIDDGAKTVEDSINLIKAFSEFGVTSFICTPHIMHHYYPNTPSTIKKAFDILKTELTLQGLTDIKVHYAAEHMIDENFENILEAEAVLPLNNEYILIEMSYLQPSLSFGGAIQKIARKSLFPILAHPERYAYYHNTFGVYESFKSKGISFQLNILSLGGYYGPEIQKVALSLLKAGYIDFISSDAHHITHISQIKEIRIRKSTLNLLLPIIENTILNFY</sequence>
<comment type="catalytic activity">
    <reaction evidence="4">
        <text>O-phospho-L-tyrosyl-[protein] + H2O = L-tyrosyl-[protein] + phosphate</text>
        <dbReference type="Rhea" id="RHEA:10684"/>
        <dbReference type="Rhea" id="RHEA-COMP:10136"/>
        <dbReference type="Rhea" id="RHEA-COMP:20101"/>
        <dbReference type="ChEBI" id="CHEBI:15377"/>
        <dbReference type="ChEBI" id="CHEBI:43474"/>
        <dbReference type="ChEBI" id="CHEBI:46858"/>
        <dbReference type="ChEBI" id="CHEBI:61978"/>
        <dbReference type="EC" id="3.1.3.48"/>
    </reaction>
</comment>
<evidence type="ECO:0000313" key="6">
    <source>
        <dbReference type="Proteomes" id="UP000291981"/>
    </source>
</evidence>
<dbReference type="InterPro" id="IPR016195">
    <property type="entry name" value="Pol/histidinol_Pase-like"/>
</dbReference>
<evidence type="ECO:0000256" key="2">
    <source>
        <dbReference type="ARBA" id="ARBA00013064"/>
    </source>
</evidence>
<proteinExistence type="inferred from homology"/>
<dbReference type="Proteomes" id="UP000291981">
    <property type="component" value="Unassembled WGS sequence"/>
</dbReference>
<dbReference type="AlphaFoldDB" id="A0A4Q8QDW2"/>
<comment type="similarity">
    <text evidence="1">Belongs to the metallo-dependent hydrolases superfamily. CpsB/CapC family.</text>
</comment>
<dbReference type="OrthoDB" id="9788539at2"/>
<dbReference type="PIRSF" id="PIRSF016557">
    <property type="entry name" value="Caps_synth_CpsB"/>
    <property type="match status" value="1"/>
</dbReference>
<dbReference type="Pfam" id="PF19567">
    <property type="entry name" value="CpsB_CapC"/>
    <property type="match status" value="1"/>
</dbReference>
<dbReference type="GO" id="GO:0004725">
    <property type="term" value="F:protein tyrosine phosphatase activity"/>
    <property type="evidence" value="ECO:0007669"/>
    <property type="project" value="UniProtKB-EC"/>
</dbReference>
<keyword evidence="6" id="KW-1185">Reference proteome</keyword>
<comment type="caution">
    <text evidence="5">The sequence shown here is derived from an EMBL/GenBank/DDBJ whole genome shotgun (WGS) entry which is preliminary data.</text>
</comment>
<dbReference type="Gene3D" id="3.20.20.140">
    <property type="entry name" value="Metal-dependent hydrolases"/>
    <property type="match status" value="1"/>
</dbReference>
<protein>
    <recommendedName>
        <fullName evidence="2">protein-tyrosine-phosphatase</fullName>
        <ecNumber evidence="2">3.1.3.48</ecNumber>
    </recommendedName>
</protein>
<dbReference type="GO" id="GO:0030145">
    <property type="term" value="F:manganese ion binding"/>
    <property type="evidence" value="ECO:0007669"/>
    <property type="project" value="InterPro"/>
</dbReference>
<dbReference type="PANTHER" id="PTHR39181">
    <property type="entry name" value="TYROSINE-PROTEIN PHOSPHATASE YWQE"/>
    <property type="match status" value="1"/>
</dbReference>
<accession>A0A4Q8QDW2</accession>